<dbReference type="EC" id="5.1.1.3" evidence="2 7"/>
<dbReference type="KEGG" id="pabo:BCY86_04515"/>
<keyword evidence="4 7" id="KW-0573">Peptidoglycan synthesis</keyword>
<gene>
    <name evidence="7" type="primary">murI</name>
    <name evidence="8" type="ORF">BCY86_04515</name>
</gene>
<protein>
    <recommendedName>
        <fullName evidence="2 7">Glutamate racemase</fullName>
        <ecNumber evidence="2 7">5.1.1.3</ecNumber>
    </recommendedName>
</protein>
<keyword evidence="6 7" id="KW-0961">Cell wall biogenesis/degradation</keyword>
<comment type="pathway">
    <text evidence="7">Cell wall biogenesis; peptidoglycan biosynthesis.</text>
</comment>
<dbReference type="InterPro" id="IPR004391">
    <property type="entry name" value="Glu_race"/>
</dbReference>
<feature type="active site" description="Proton donor/acceptor" evidence="7">
    <location>
        <position position="195"/>
    </location>
</feature>
<evidence type="ECO:0000256" key="4">
    <source>
        <dbReference type="ARBA" id="ARBA00022984"/>
    </source>
</evidence>
<dbReference type="GO" id="GO:0009252">
    <property type="term" value="P:peptidoglycan biosynthetic process"/>
    <property type="evidence" value="ECO:0007669"/>
    <property type="project" value="UniProtKB-UniRule"/>
</dbReference>
<reference evidence="8 9" key="1">
    <citation type="submission" date="2016-08" db="EMBL/GenBank/DDBJ databases">
        <title>Identification and validation of antigenic proteins from Pajaroellobacter abortibovis using de-novo genome sequence assembly and reverse vaccinology.</title>
        <authorList>
            <person name="Welly B.T."/>
            <person name="Miller M.R."/>
            <person name="Stott J.L."/>
            <person name="Blanchard M.T."/>
            <person name="Islas-Trejo A.D."/>
            <person name="O'Rourke S.M."/>
            <person name="Young A.E."/>
            <person name="Medrano J.F."/>
            <person name="Van Eenennaam A.L."/>
        </authorList>
    </citation>
    <scope>NUCLEOTIDE SEQUENCE [LARGE SCALE GENOMIC DNA]</scope>
    <source>
        <strain evidence="8 9">BTF92-0548A/99-0131</strain>
    </source>
</reference>
<dbReference type="UniPathway" id="UPA00219"/>
<name>A0A1L6MWW1_9BACT</name>
<dbReference type="STRING" id="1882918.BCY86_04515"/>
<organism evidence="8 9">
    <name type="scientific">Pajaroellobacter abortibovis</name>
    <dbReference type="NCBI Taxonomy" id="1882918"/>
    <lineage>
        <taxon>Bacteria</taxon>
        <taxon>Pseudomonadati</taxon>
        <taxon>Myxococcota</taxon>
        <taxon>Polyangia</taxon>
        <taxon>Polyangiales</taxon>
        <taxon>Polyangiaceae</taxon>
    </lineage>
</organism>
<dbReference type="SUPFAM" id="SSF53681">
    <property type="entry name" value="Aspartate/glutamate racemase"/>
    <property type="match status" value="2"/>
</dbReference>
<evidence type="ECO:0000256" key="5">
    <source>
        <dbReference type="ARBA" id="ARBA00023235"/>
    </source>
</evidence>
<dbReference type="GO" id="GO:0071555">
    <property type="term" value="P:cell wall organization"/>
    <property type="evidence" value="ECO:0007669"/>
    <property type="project" value="UniProtKB-KW"/>
</dbReference>
<keyword evidence="5 7" id="KW-0413">Isomerase</keyword>
<keyword evidence="9" id="KW-1185">Reference proteome</keyword>
<dbReference type="HAMAP" id="MF_00258">
    <property type="entry name" value="Glu_racemase"/>
    <property type="match status" value="1"/>
</dbReference>
<evidence type="ECO:0000256" key="7">
    <source>
        <dbReference type="HAMAP-Rule" id="MF_00258"/>
    </source>
</evidence>
<dbReference type="Proteomes" id="UP000185544">
    <property type="component" value="Chromosome"/>
</dbReference>
<comment type="catalytic activity">
    <reaction evidence="1 7">
        <text>L-glutamate = D-glutamate</text>
        <dbReference type="Rhea" id="RHEA:12813"/>
        <dbReference type="ChEBI" id="CHEBI:29985"/>
        <dbReference type="ChEBI" id="CHEBI:29986"/>
        <dbReference type="EC" id="5.1.1.3"/>
    </reaction>
</comment>
<dbReference type="InterPro" id="IPR018187">
    <property type="entry name" value="Asp/Glu_racemase_AS_1"/>
</dbReference>
<dbReference type="InterPro" id="IPR033134">
    <property type="entry name" value="Asp/Glu_racemase_AS_2"/>
</dbReference>
<feature type="binding site" evidence="7">
    <location>
        <begin position="53"/>
        <end position="54"/>
    </location>
    <ligand>
        <name>substrate</name>
    </ligand>
</feature>
<dbReference type="GO" id="GO:0008881">
    <property type="term" value="F:glutamate racemase activity"/>
    <property type="evidence" value="ECO:0007669"/>
    <property type="project" value="UniProtKB-UniRule"/>
</dbReference>
<dbReference type="Pfam" id="PF01177">
    <property type="entry name" value="Asp_Glu_race"/>
    <property type="match status" value="1"/>
</dbReference>
<dbReference type="AlphaFoldDB" id="A0A1L6MWW1"/>
<comment type="similarity">
    <text evidence="7">Belongs to the aspartate/glutamate racemases family.</text>
</comment>
<dbReference type="OrthoDB" id="9801055at2"/>
<dbReference type="NCBIfam" id="TIGR00067">
    <property type="entry name" value="glut_race"/>
    <property type="match status" value="1"/>
</dbReference>
<dbReference type="PROSITE" id="PS00924">
    <property type="entry name" value="ASP_GLU_RACEMASE_2"/>
    <property type="match status" value="1"/>
</dbReference>
<evidence type="ECO:0000313" key="8">
    <source>
        <dbReference type="EMBL" id="APS00027.1"/>
    </source>
</evidence>
<keyword evidence="3 7" id="KW-0133">Cell shape</keyword>
<dbReference type="PANTHER" id="PTHR21198">
    <property type="entry name" value="GLUTAMATE RACEMASE"/>
    <property type="match status" value="1"/>
</dbReference>
<comment type="function">
    <text evidence="7">Provides the (R)-glutamate required for cell wall biosynthesis.</text>
</comment>
<dbReference type="GO" id="GO:0008360">
    <property type="term" value="P:regulation of cell shape"/>
    <property type="evidence" value="ECO:0007669"/>
    <property type="project" value="UniProtKB-KW"/>
</dbReference>
<dbReference type="PANTHER" id="PTHR21198:SF2">
    <property type="entry name" value="GLUTAMATE RACEMASE"/>
    <property type="match status" value="1"/>
</dbReference>
<evidence type="ECO:0000313" key="9">
    <source>
        <dbReference type="Proteomes" id="UP000185544"/>
    </source>
</evidence>
<dbReference type="FunFam" id="3.40.50.1860:FF:000001">
    <property type="entry name" value="Glutamate racemase"/>
    <property type="match status" value="1"/>
</dbReference>
<feature type="binding site" evidence="7">
    <location>
        <begin position="21"/>
        <end position="22"/>
    </location>
    <ligand>
        <name>substrate</name>
    </ligand>
</feature>
<dbReference type="Gene3D" id="3.40.50.1860">
    <property type="match status" value="2"/>
</dbReference>
<evidence type="ECO:0000256" key="1">
    <source>
        <dbReference type="ARBA" id="ARBA00001602"/>
    </source>
</evidence>
<dbReference type="EMBL" id="CP016908">
    <property type="protein sequence ID" value="APS00027.1"/>
    <property type="molecule type" value="Genomic_DNA"/>
</dbReference>
<accession>A0A1L6MWW1</accession>
<evidence type="ECO:0000256" key="2">
    <source>
        <dbReference type="ARBA" id="ARBA00013090"/>
    </source>
</evidence>
<dbReference type="InterPro" id="IPR001920">
    <property type="entry name" value="Asp/Glu_race"/>
</dbReference>
<evidence type="ECO:0000256" key="3">
    <source>
        <dbReference type="ARBA" id="ARBA00022960"/>
    </source>
</evidence>
<dbReference type="PROSITE" id="PS00923">
    <property type="entry name" value="ASP_GLU_RACEMASE_1"/>
    <property type="match status" value="1"/>
</dbReference>
<dbReference type="InterPro" id="IPR015942">
    <property type="entry name" value="Asp/Glu/hydantoin_racemase"/>
</dbReference>
<feature type="binding site" evidence="7">
    <location>
        <begin position="196"/>
        <end position="197"/>
    </location>
    <ligand>
        <name>substrate</name>
    </ligand>
</feature>
<feature type="binding site" evidence="7">
    <location>
        <begin position="85"/>
        <end position="86"/>
    </location>
    <ligand>
        <name>substrate</name>
    </ligand>
</feature>
<evidence type="ECO:0000256" key="6">
    <source>
        <dbReference type="ARBA" id="ARBA00023316"/>
    </source>
</evidence>
<sequence>MNDLFTSSLRFPSNSWLGVFDSGLGGLTVVRALRSYLPEEDILYLGDTAHVPYGTKSKTTIAQYALSCARCLVSKNAKAIIIACNTASAIAGNMLKRAIDVPILGVIESTARLAVYATKTGRIGVLGTAATIRSGAYPRMISTYNPHVTVIDQSAPLLVALAEEGWTDGKIAELTIQEYLKPFRQAQIDVILLACTHYPLLQPMIEQIAQQQIGAHVQVIDSATAVAHEASKLLMRCNLKKKNGGQKGKIKIFATDITPAFNTTVARFLQEDAPAAEHIKLSSFP</sequence>
<proteinExistence type="inferred from homology"/>
<feature type="active site" description="Proton donor/acceptor" evidence="7">
    <location>
        <position position="84"/>
    </location>
</feature>
<dbReference type="RefSeq" id="WP_075276693.1">
    <property type="nucleotide sequence ID" value="NZ_CP016908.1"/>
</dbReference>